<dbReference type="InterPro" id="IPR004045">
    <property type="entry name" value="Glutathione_S-Trfase_N"/>
</dbReference>
<feature type="domain" description="GST N-terminal" evidence="1">
    <location>
        <begin position="1"/>
        <end position="62"/>
    </location>
</feature>
<sequence>MAIAASGLRCEWREVVLRDKPAALLAASPKGTVPVLVLPGGQVLEQSLDIMRWALAQRDPEGWLQAGEPDEVEALIASCDGTFKQALDRCKYPERHPELPPGAAQSQARAWLVGLEDRLARSAYLCGSRAALSDVALMPFVRQYAGIDRTDWDARPWPRLQAWLAAWESGALFEQVMHKAPAWRDGQAVQYFPPGPCPAERS</sequence>
<reference evidence="2 3" key="1">
    <citation type="submission" date="2023-06" db="EMBL/GenBank/DDBJ databases">
        <authorList>
            <person name="Ham H."/>
            <person name="Park D.S."/>
        </authorList>
    </citation>
    <scope>NUCLEOTIDE SEQUENCE [LARGE SCALE GENOMIC DNA]</scope>
    <source>
        <strain evidence="2 3">KACC 17005</strain>
    </source>
</reference>
<protein>
    <submittedName>
        <fullName evidence="2">Glutathione S-transferase</fullName>
    </submittedName>
</protein>
<dbReference type="InterPro" id="IPR036249">
    <property type="entry name" value="Thioredoxin-like_sf"/>
</dbReference>
<dbReference type="Pfam" id="PF13410">
    <property type="entry name" value="GST_C_2"/>
    <property type="match status" value="1"/>
</dbReference>
<dbReference type="Pfam" id="PF13417">
    <property type="entry name" value="GST_N_3"/>
    <property type="match status" value="1"/>
</dbReference>
<dbReference type="Gene3D" id="3.40.30.10">
    <property type="entry name" value="Glutaredoxin"/>
    <property type="match status" value="1"/>
</dbReference>
<dbReference type="SUPFAM" id="SSF47616">
    <property type="entry name" value="GST C-terminal domain-like"/>
    <property type="match status" value="1"/>
</dbReference>
<dbReference type="InterPro" id="IPR036282">
    <property type="entry name" value="Glutathione-S-Trfase_C_sf"/>
</dbReference>
<dbReference type="Gene3D" id="1.20.1050.10">
    <property type="match status" value="1"/>
</dbReference>
<accession>A0ABY9AX55</accession>
<dbReference type="PROSITE" id="PS50404">
    <property type="entry name" value="GST_NTER"/>
    <property type="match status" value="1"/>
</dbReference>
<dbReference type="CDD" id="cd03196">
    <property type="entry name" value="GST_C_5"/>
    <property type="match status" value="1"/>
</dbReference>
<dbReference type="Proteomes" id="UP001242732">
    <property type="component" value="Chromosome"/>
</dbReference>
<organism evidence="2 3">
    <name type="scientific">Paracidovorax citrulli</name>
    <name type="common">Acidovorax citrulli</name>
    <dbReference type="NCBI Taxonomy" id="80869"/>
    <lineage>
        <taxon>Bacteria</taxon>
        <taxon>Pseudomonadati</taxon>
        <taxon>Pseudomonadota</taxon>
        <taxon>Betaproteobacteria</taxon>
        <taxon>Burkholderiales</taxon>
        <taxon>Comamonadaceae</taxon>
        <taxon>Paracidovorax</taxon>
    </lineage>
</organism>
<dbReference type="InterPro" id="IPR050983">
    <property type="entry name" value="GST_Omega/HSP26"/>
</dbReference>
<dbReference type="PANTHER" id="PTHR43968">
    <property type="match status" value="1"/>
</dbReference>
<dbReference type="PANTHER" id="PTHR43968:SF6">
    <property type="entry name" value="GLUTATHIONE S-TRANSFERASE OMEGA"/>
    <property type="match status" value="1"/>
</dbReference>
<name>A0ABY9AX55_PARCI</name>
<dbReference type="SUPFAM" id="SSF52833">
    <property type="entry name" value="Thioredoxin-like"/>
    <property type="match status" value="1"/>
</dbReference>
<keyword evidence="3" id="KW-1185">Reference proteome</keyword>
<evidence type="ECO:0000313" key="3">
    <source>
        <dbReference type="Proteomes" id="UP001242732"/>
    </source>
</evidence>
<dbReference type="EMBL" id="CP127363">
    <property type="protein sequence ID" value="WIY51362.1"/>
    <property type="molecule type" value="Genomic_DNA"/>
</dbReference>
<gene>
    <name evidence="2" type="ORF">QRO08_10780</name>
</gene>
<evidence type="ECO:0000313" key="2">
    <source>
        <dbReference type="EMBL" id="WIY51362.1"/>
    </source>
</evidence>
<evidence type="ECO:0000259" key="1">
    <source>
        <dbReference type="PROSITE" id="PS50404"/>
    </source>
</evidence>
<proteinExistence type="predicted"/>